<keyword evidence="2" id="KW-1185">Reference proteome</keyword>
<keyword evidence="1" id="KW-0378">Hydrolase</keyword>
<reference evidence="1 2" key="1">
    <citation type="submission" date="2019-01" db="EMBL/GenBank/DDBJ databases">
        <title>Lactibacter flavus gen. nov., sp. nov., a novel bacterium of the family Propionibacteriaceae isolated from raw milk and dairy products.</title>
        <authorList>
            <person name="Huptas C."/>
            <person name="Wenning M."/>
            <person name="Breitenwieser F."/>
            <person name="Doll E."/>
            <person name="Von Neubeck M."/>
            <person name="Busse H.-J."/>
            <person name="Scherer S."/>
        </authorList>
    </citation>
    <scope>NUCLEOTIDE SEQUENCE [LARGE SCALE GENOMIC DNA]</scope>
    <source>
        <strain evidence="1 2">KCTC 33808</strain>
    </source>
</reference>
<proteinExistence type="predicted"/>
<comment type="caution">
    <text evidence="1">The sequence shown here is derived from an EMBL/GenBank/DDBJ whole genome shotgun (WGS) entry which is preliminary data.</text>
</comment>
<evidence type="ECO:0000313" key="2">
    <source>
        <dbReference type="Proteomes" id="UP000292373"/>
    </source>
</evidence>
<accession>A0A4Q9KF01</accession>
<dbReference type="AlphaFoldDB" id="A0A4Q9KF01"/>
<organism evidence="1 2">
    <name type="scientific">Propioniciclava sinopodophylli</name>
    <dbReference type="NCBI Taxonomy" id="1837344"/>
    <lineage>
        <taxon>Bacteria</taxon>
        <taxon>Bacillati</taxon>
        <taxon>Actinomycetota</taxon>
        <taxon>Actinomycetes</taxon>
        <taxon>Propionibacteriales</taxon>
        <taxon>Propionibacteriaceae</taxon>
        <taxon>Propioniciclava</taxon>
    </lineage>
</organism>
<dbReference type="OrthoDB" id="9770427at2"/>
<gene>
    <name evidence="1" type="ORF">ET989_04220</name>
</gene>
<dbReference type="EMBL" id="SDMQ01000003">
    <property type="protein sequence ID" value="TBT86529.1"/>
    <property type="molecule type" value="Genomic_DNA"/>
</dbReference>
<dbReference type="GO" id="GO:0016787">
    <property type="term" value="F:hydrolase activity"/>
    <property type="evidence" value="ECO:0007669"/>
    <property type="project" value="UniProtKB-KW"/>
</dbReference>
<dbReference type="Gene3D" id="3.40.50.1820">
    <property type="entry name" value="alpha/beta hydrolase"/>
    <property type="match status" value="1"/>
</dbReference>
<evidence type="ECO:0000313" key="1">
    <source>
        <dbReference type="EMBL" id="TBT86529.1"/>
    </source>
</evidence>
<dbReference type="Proteomes" id="UP000292373">
    <property type="component" value="Unassembled WGS sequence"/>
</dbReference>
<dbReference type="InterPro" id="IPR029058">
    <property type="entry name" value="AB_hydrolase_fold"/>
</dbReference>
<dbReference type="SUPFAM" id="SSF53474">
    <property type="entry name" value="alpha/beta-Hydrolases"/>
    <property type="match status" value="1"/>
</dbReference>
<sequence length="225" mass="23954">MNRLATVVRDCAHVGWRWPASALDRTEPDALAHGPLTPVVLLPGIWESWRYLLPLARRLHALGHPVHPLPSLGWNGRPLAESRERARAELDALGVEGAVLVAHSKGGLIGKTLLTDPTTADQLRGLVAVCSPFGGSKLSWPVFTRTPLGLFAPGGEAILSLAAETLVDARIVSIGSAWDEMIPEGSVLAGARNITLAQAGHFRPVADAGVARLVHEQVEWLAAGR</sequence>
<protein>
    <submittedName>
        <fullName evidence="1">Alpha/beta hydrolase</fullName>
    </submittedName>
</protein>
<name>A0A4Q9KF01_9ACTN</name>